<protein>
    <recommendedName>
        <fullName evidence="1">G domain-containing protein</fullName>
    </recommendedName>
</protein>
<reference evidence="2 3" key="1">
    <citation type="journal article" name="Sci. Rep.">
        <title>Telomere-to-telomere assembled and centromere annotated genomes of the two main subspecies of the button mushroom Agaricus bisporus reveal especially polymorphic chromosome ends.</title>
        <authorList>
            <person name="Sonnenberg A.S.M."/>
            <person name="Sedaghat-Telgerd N."/>
            <person name="Lavrijssen B."/>
            <person name="Ohm R.A."/>
            <person name="Hendrickx P.M."/>
            <person name="Scholtmeijer K."/>
            <person name="Baars J.J.P."/>
            <person name="van Peer A."/>
        </authorList>
    </citation>
    <scope>NUCLEOTIDE SEQUENCE [LARGE SCALE GENOMIC DNA]</scope>
    <source>
        <strain evidence="2 3">H119_p4</strain>
    </source>
</reference>
<dbReference type="SUPFAM" id="SSF52540">
    <property type="entry name" value="P-loop containing nucleoside triphosphate hydrolases"/>
    <property type="match status" value="1"/>
</dbReference>
<sequence length="271" mass="30581">MRDIFLRSRFSSVECTALRSSTSFLATRKGTLPNLLCPAPCPLSTTAKPKNMQYIKSIFGRKPKSVQPSERQPELVIAVIGCHGSGKSQFIYDITGRKEDQNRVCHSLTQKQAGSVFEEVRINIQDPSFPVPTITLIDTPGIEIDNPRMEQKALDDLCKWLKKKKLRVDGLVYMHNISSMNPHKNEGPRSSALFTSRPGLWNHDLGNPKQVIFVNTHWEQCQDGRQLEQVLKDGYWSEMHQKGSCMRTYKSLGQASRLEALAILKQLIQGG</sequence>
<dbReference type="InterPro" id="IPR027417">
    <property type="entry name" value="P-loop_NTPase"/>
</dbReference>
<proteinExistence type="predicted"/>
<accession>A0A8H7EYI7</accession>
<dbReference type="Proteomes" id="UP000629468">
    <property type="component" value="Unassembled WGS sequence"/>
</dbReference>
<dbReference type="InterPro" id="IPR006073">
    <property type="entry name" value="GTP-bd"/>
</dbReference>
<evidence type="ECO:0000313" key="2">
    <source>
        <dbReference type="EMBL" id="KAF7763920.1"/>
    </source>
</evidence>
<dbReference type="EMBL" id="JABXXO010000011">
    <property type="protein sequence ID" value="KAF7763920.1"/>
    <property type="molecule type" value="Genomic_DNA"/>
</dbReference>
<dbReference type="Pfam" id="PF01926">
    <property type="entry name" value="MMR_HSR1"/>
    <property type="match status" value="1"/>
</dbReference>
<evidence type="ECO:0000313" key="3">
    <source>
        <dbReference type="Proteomes" id="UP000629468"/>
    </source>
</evidence>
<comment type="caution">
    <text evidence="2">The sequence shown here is derived from an EMBL/GenBank/DDBJ whole genome shotgun (WGS) entry which is preliminary data.</text>
</comment>
<evidence type="ECO:0000259" key="1">
    <source>
        <dbReference type="Pfam" id="PF01926"/>
    </source>
</evidence>
<gene>
    <name evidence="2" type="ORF">Agabi119p4_8457</name>
</gene>
<dbReference type="GO" id="GO:0005525">
    <property type="term" value="F:GTP binding"/>
    <property type="evidence" value="ECO:0007669"/>
    <property type="project" value="InterPro"/>
</dbReference>
<organism evidence="2 3">
    <name type="scientific">Agaricus bisporus var. burnettii</name>
    <dbReference type="NCBI Taxonomy" id="192524"/>
    <lineage>
        <taxon>Eukaryota</taxon>
        <taxon>Fungi</taxon>
        <taxon>Dikarya</taxon>
        <taxon>Basidiomycota</taxon>
        <taxon>Agaricomycotina</taxon>
        <taxon>Agaricomycetes</taxon>
        <taxon>Agaricomycetidae</taxon>
        <taxon>Agaricales</taxon>
        <taxon>Agaricineae</taxon>
        <taxon>Agaricaceae</taxon>
        <taxon>Agaricus</taxon>
    </lineage>
</organism>
<feature type="domain" description="G" evidence="1">
    <location>
        <begin position="77"/>
        <end position="152"/>
    </location>
</feature>
<name>A0A8H7EYI7_AGABI</name>
<dbReference type="AlphaFoldDB" id="A0A8H7EYI7"/>
<dbReference type="CDD" id="cd00882">
    <property type="entry name" value="Ras_like_GTPase"/>
    <property type="match status" value="1"/>
</dbReference>
<dbReference type="Gene3D" id="3.40.50.300">
    <property type="entry name" value="P-loop containing nucleotide triphosphate hydrolases"/>
    <property type="match status" value="1"/>
</dbReference>